<keyword evidence="1 6" id="KW-1277">Toxin-antitoxin system</keyword>
<accession>A0A1H7XTZ4</accession>
<feature type="domain" description="PIN" evidence="7">
    <location>
        <begin position="1"/>
        <end position="118"/>
    </location>
</feature>
<comment type="cofactor">
    <cofactor evidence="6">
        <name>Mg(2+)</name>
        <dbReference type="ChEBI" id="CHEBI:18420"/>
    </cofactor>
</comment>
<evidence type="ECO:0000256" key="4">
    <source>
        <dbReference type="ARBA" id="ARBA00022801"/>
    </source>
</evidence>
<dbReference type="InterPro" id="IPR002716">
    <property type="entry name" value="PIN_dom"/>
</dbReference>
<evidence type="ECO:0000256" key="5">
    <source>
        <dbReference type="ARBA" id="ARBA00022842"/>
    </source>
</evidence>
<dbReference type="AlphaFoldDB" id="A0A1H7XTZ4"/>
<protein>
    <recommendedName>
        <fullName evidence="6">Ribonuclease VapC</fullName>
        <shortName evidence="6">RNase VapC</shortName>
        <ecNumber evidence="6">3.1.-.-</ecNumber>
    </recommendedName>
    <alternativeName>
        <fullName evidence="6">Toxin VapC</fullName>
    </alternativeName>
</protein>
<dbReference type="Pfam" id="PF01850">
    <property type="entry name" value="PIN"/>
    <property type="match status" value="1"/>
</dbReference>
<dbReference type="InterPro" id="IPR022907">
    <property type="entry name" value="VapC_family"/>
</dbReference>
<name>A0A1H7XTZ4_OLID1</name>
<dbReference type="STRING" id="407022.SAMN05661044_04993"/>
<dbReference type="GO" id="GO:0004540">
    <property type="term" value="F:RNA nuclease activity"/>
    <property type="evidence" value="ECO:0007669"/>
    <property type="project" value="InterPro"/>
</dbReference>
<dbReference type="RefSeq" id="WP_202907935.1">
    <property type="nucleotide sequence ID" value="NZ_FOAF01000011.1"/>
</dbReference>
<dbReference type="GO" id="GO:0090729">
    <property type="term" value="F:toxin activity"/>
    <property type="evidence" value="ECO:0007669"/>
    <property type="project" value="UniProtKB-KW"/>
</dbReference>
<evidence type="ECO:0000256" key="1">
    <source>
        <dbReference type="ARBA" id="ARBA00022649"/>
    </source>
</evidence>
<keyword evidence="6" id="KW-0800">Toxin</keyword>
<dbReference type="EMBL" id="FOAF01000011">
    <property type="protein sequence ID" value="SEM37201.1"/>
    <property type="molecule type" value="Genomic_DNA"/>
</dbReference>
<dbReference type="GO" id="GO:0000287">
    <property type="term" value="F:magnesium ion binding"/>
    <property type="evidence" value="ECO:0007669"/>
    <property type="project" value="UniProtKB-UniRule"/>
</dbReference>
<dbReference type="CDD" id="cd09881">
    <property type="entry name" value="PIN_VapC4-5_FitB-like"/>
    <property type="match status" value="1"/>
</dbReference>
<dbReference type="InterPro" id="IPR051749">
    <property type="entry name" value="PINc/VapC_TA_RNase"/>
</dbReference>
<dbReference type="InterPro" id="IPR029060">
    <property type="entry name" value="PIN-like_dom_sf"/>
</dbReference>
<keyword evidence="2 6" id="KW-0540">Nuclease</keyword>
<evidence type="ECO:0000256" key="2">
    <source>
        <dbReference type="ARBA" id="ARBA00022722"/>
    </source>
</evidence>
<organism evidence="8 9">
    <name type="scientific">Olivibacter domesticus</name>
    <name type="common">Pseudosphingobacterium domesticum</name>
    <dbReference type="NCBI Taxonomy" id="407022"/>
    <lineage>
        <taxon>Bacteria</taxon>
        <taxon>Pseudomonadati</taxon>
        <taxon>Bacteroidota</taxon>
        <taxon>Sphingobacteriia</taxon>
        <taxon>Sphingobacteriales</taxon>
        <taxon>Sphingobacteriaceae</taxon>
        <taxon>Olivibacter</taxon>
    </lineage>
</organism>
<dbReference type="SUPFAM" id="SSF88723">
    <property type="entry name" value="PIN domain-like"/>
    <property type="match status" value="1"/>
</dbReference>
<comment type="function">
    <text evidence="6">Toxic component of a toxin-antitoxin (TA) system. An RNase.</text>
</comment>
<dbReference type="GO" id="GO:0016787">
    <property type="term" value="F:hydrolase activity"/>
    <property type="evidence" value="ECO:0007669"/>
    <property type="project" value="UniProtKB-KW"/>
</dbReference>
<keyword evidence="4 6" id="KW-0378">Hydrolase</keyword>
<dbReference type="PANTHER" id="PTHR42740:SF1">
    <property type="entry name" value="RIBONUCLEASE VAPC3"/>
    <property type="match status" value="1"/>
</dbReference>
<comment type="similarity">
    <text evidence="6">Belongs to the PINc/VapC protein family.</text>
</comment>
<keyword evidence="3 6" id="KW-0479">Metal-binding</keyword>
<feature type="binding site" evidence="6">
    <location>
        <position position="4"/>
    </location>
    <ligand>
        <name>Mg(2+)</name>
        <dbReference type="ChEBI" id="CHEBI:18420"/>
    </ligand>
</feature>
<evidence type="ECO:0000256" key="3">
    <source>
        <dbReference type="ARBA" id="ARBA00022723"/>
    </source>
</evidence>
<evidence type="ECO:0000313" key="9">
    <source>
        <dbReference type="Proteomes" id="UP000199421"/>
    </source>
</evidence>
<evidence type="ECO:0000259" key="7">
    <source>
        <dbReference type="Pfam" id="PF01850"/>
    </source>
</evidence>
<dbReference type="HAMAP" id="MF_00265">
    <property type="entry name" value="VapC_Nob1"/>
    <property type="match status" value="1"/>
</dbReference>
<reference evidence="9" key="1">
    <citation type="submission" date="2016-10" db="EMBL/GenBank/DDBJ databases">
        <authorList>
            <person name="Varghese N."/>
            <person name="Submissions S."/>
        </authorList>
    </citation>
    <scope>NUCLEOTIDE SEQUENCE [LARGE SCALE GENOMIC DNA]</scope>
    <source>
        <strain evidence="9">DSM 18733</strain>
    </source>
</reference>
<gene>
    <name evidence="6" type="primary">vapC</name>
    <name evidence="8" type="ORF">SAMN05661044_04993</name>
</gene>
<sequence length="123" mass="14420">MVIDTSVFIEYLRAPNKHKTTLFTLLNDQEFYISSISIYELHMGATNQQKKKDIQLLTENLTVLEFDEIIAIKASEIYYDLRVKNKMIEFRDIFIAATCIVNNLPIKTLNHKHFNRIKDLLIA</sequence>
<keyword evidence="5 6" id="KW-0460">Magnesium</keyword>
<evidence type="ECO:0000313" key="8">
    <source>
        <dbReference type="EMBL" id="SEM37201.1"/>
    </source>
</evidence>
<dbReference type="Proteomes" id="UP000199421">
    <property type="component" value="Unassembled WGS sequence"/>
</dbReference>
<feature type="binding site" evidence="6">
    <location>
        <position position="92"/>
    </location>
    <ligand>
        <name>Mg(2+)</name>
        <dbReference type="ChEBI" id="CHEBI:18420"/>
    </ligand>
</feature>
<dbReference type="EC" id="3.1.-.-" evidence="6"/>
<dbReference type="PANTHER" id="PTHR42740">
    <property type="entry name" value="RIBONUCLEASE VAPC3"/>
    <property type="match status" value="1"/>
</dbReference>
<evidence type="ECO:0000256" key="6">
    <source>
        <dbReference type="HAMAP-Rule" id="MF_00265"/>
    </source>
</evidence>
<proteinExistence type="inferred from homology"/>
<dbReference type="Gene3D" id="3.40.50.1010">
    <property type="entry name" value="5'-nuclease"/>
    <property type="match status" value="1"/>
</dbReference>
<keyword evidence="9" id="KW-1185">Reference proteome</keyword>